<evidence type="ECO:0000313" key="5">
    <source>
        <dbReference type="Proteomes" id="UP000000437"/>
    </source>
</evidence>
<feature type="region of interest" description="Disordered" evidence="3">
    <location>
        <begin position="261"/>
        <end position="299"/>
    </location>
</feature>
<feature type="compositionally biased region" description="Pro residues" evidence="3">
    <location>
        <begin position="361"/>
        <end position="374"/>
    </location>
</feature>
<gene>
    <name evidence="6 7" type="primary">dok3</name>
</gene>
<evidence type="ECO:0000313" key="6">
    <source>
        <dbReference type="RefSeq" id="XP_002664535.3"/>
    </source>
</evidence>
<reference evidence="6" key="1">
    <citation type="submission" date="2025-08" db="UniProtKB">
        <authorList>
            <consortium name="RefSeq"/>
        </authorList>
    </citation>
    <scope>IDENTIFICATION</scope>
    <source>
        <strain evidence="6">Tuebingen</strain>
        <tissue evidence="6">Fibroblasts and whole tissue</tissue>
    </source>
</reference>
<dbReference type="CTD" id="79930"/>
<keyword evidence="2" id="KW-0597">Phosphoprotein</keyword>
<dbReference type="ZFIN" id="ZDB-GENE-101006-7">
    <property type="gene designation" value="dok3"/>
</dbReference>
<feature type="compositionally biased region" description="Basic and acidic residues" evidence="3">
    <location>
        <begin position="335"/>
        <end position="344"/>
    </location>
</feature>
<dbReference type="GO" id="GO:0007265">
    <property type="term" value="P:Ras protein signal transduction"/>
    <property type="evidence" value="ECO:0000318"/>
    <property type="project" value="GO_Central"/>
</dbReference>
<dbReference type="OrthoDB" id="6243387at2759"/>
<dbReference type="PANTHER" id="PTHR21258:SF58">
    <property type="entry name" value="DOCKING PROTEIN 3-LIKE"/>
    <property type="match status" value="1"/>
</dbReference>
<sequence>MDVISKEGPLFLQGVKFGKKIWRKSWLVLLEAGPAGVSRLELWDLRDGGGRMGFGISRPAGFKRTDKRVIRLSDCLSITPAPAESCPTDCSAFFLNTTSCTFTIAAPQRDDWLTVLCRLAFQKSRSSEDSRRVQKDKYLPLADNELYSTWGTGQFQVCVQSTESSQRLRLSGYYLLSADKETVSLLDLRTGEPIQRWPYRLLRRFGPVKGGIMIEAGRRCPSGEGQFIFQSKQGSQIHRAIEDAIMHQSVQELLAQASAIPQEPKNRPEVSKPPAIPQEPQNRPEISKPPEVTVNPQRPAIHCKRGQQIHKAIKEALALPSYTPQPPPSPKPKAQVKEVKREKPCPPVRPINKYHNTQKLTPPPPPPPPPLPKNRPPDWTNVLKNTDDPRRNISLPDPPACIRSSVSSPDDVLYSVIFPQAKPREVINLPAPPAMQTYEEKPSEGCFTEEEETPYTNLSSVERSIEDLYSTVNYAAKRKNRQAEESSEMPADFKQTLSSLLSKELGKTPPVFPGRSYGGSCDGLDRFDELMTD</sequence>
<dbReference type="InterPro" id="IPR050996">
    <property type="entry name" value="Docking_Protein_DOK"/>
</dbReference>
<dbReference type="PROSITE" id="PS51064">
    <property type="entry name" value="IRS_PTB"/>
    <property type="match status" value="1"/>
</dbReference>
<evidence type="ECO:0000259" key="4">
    <source>
        <dbReference type="PROSITE" id="PS51064"/>
    </source>
</evidence>
<dbReference type="InterPro" id="IPR011993">
    <property type="entry name" value="PH-like_dom_sf"/>
</dbReference>
<organism evidence="5 6">
    <name type="scientific">Danio rerio</name>
    <name type="common">Zebrafish</name>
    <name type="synonym">Brachydanio rerio</name>
    <dbReference type="NCBI Taxonomy" id="7955"/>
    <lineage>
        <taxon>Eukaryota</taxon>
        <taxon>Metazoa</taxon>
        <taxon>Chordata</taxon>
        <taxon>Craniata</taxon>
        <taxon>Vertebrata</taxon>
        <taxon>Euteleostomi</taxon>
        <taxon>Actinopterygii</taxon>
        <taxon>Neopterygii</taxon>
        <taxon>Teleostei</taxon>
        <taxon>Ostariophysi</taxon>
        <taxon>Cypriniformes</taxon>
        <taxon>Danionidae</taxon>
        <taxon>Danioninae</taxon>
        <taxon>Danio</taxon>
    </lineage>
</organism>
<dbReference type="SUPFAM" id="SSF50729">
    <property type="entry name" value="PH domain-like"/>
    <property type="match status" value="2"/>
</dbReference>
<dbReference type="RefSeq" id="XP_002664535.3">
    <property type="nucleotide sequence ID" value="XM_002664489.7"/>
</dbReference>
<dbReference type="Pfam" id="PF02174">
    <property type="entry name" value="IRS"/>
    <property type="match status" value="1"/>
</dbReference>
<dbReference type="PANTHER" id="PTHR21258">
    <property type="entry name" value="DOCKING PROTEIN RELATED"/>
    <property type="match status" value="1"/>
</dbReference>
<evidence type="ECO:0000256" key="3">
    <source>
        <dbReference type="SAM" id="MobiDB-lite"/>
    </source>
</evidence>
<dbReference type="AlphaFoldDB" id="A0A8M1RE04"/>
<accession>A0A8M1RE04</accession>
<dbReference type="GO" id="GO:0005737">
    <property type="term" value="C:cytoplasm"/>
    <property type="evidence" value="ECO:0000318"/>
    <property type="project" value="GO_Central"/>
</dbReference>
<feature type="domain" description="IRS-type PTB" evidence="4">
    <location>
        <begin position="151"/>
        <end position="255"/>
    </location>
</feature>
<evidence type="ECO:0000256" key="1">
    <source>
        <dbReference type="ARBA" id="ARBA00010955"/>
    </source>
</evidence>
<dbReference type="SMART" id="SM00310">
    <property type="entry name" value="PTBI"/>
    <property type="match status" value="1"/>
</dbReference>
<evidence type="ECO:0000256" key="2">
    <source>
        <dbReference type="ARBA" id="ARBA00022553"/>
    </source>
</evidence>
<dbReference type="GeneID" id="100333972"/>
<name>A0A8M1RE04_DANRE</name>
<feature type="region of interest" description="Disordered" evidence="3">
    <location>
        <begin position="319"/>
        <end position="402"/>
    </location>
</feature>
<dbReference type="GO" id="GO:0007169">
    <property type="term" value="P:cell surface receptor protein tyrosine kinase signaling pathway"/>
    <property type="evidence" value="ECO:0000318"/>
    <property type="project" value="GO_Central"/>
</dbReference>
<dbReference type="KEGG" id="dre:100333972"/>
<protein>
    <submittedName>
        <fullName evidence="6">Docking protein 3</fullName>
    </submittedName>
</protein>
<dbReference type="InterPro" id="IPR002404">
    <property type="entry name" value="IRS_PTB"/>
</dbReference>
<keyword evidence="5" id="KW-1185">Reference proteome</keyword>
<dbReference type="Proteomes" id="UP000000437">
    <property type="component" value="Chromosome 14"/>
</dbReference>
<proteinExistence type="inferred from homology"/>
<dbReference type="SMART" id="SM00233">
    <property type="entry name" value="PH"/>
    <property type="match status" value="1"/>
</dbReference>
<dbReference type="SMART" id="SM01244">
    <property type="entry name" value="IRS"/>
    <property type="match status" value="1"/>
</dbReference>
<dbReference type="InterPro" id="IPR001849">
    <property type="entry name" value="PH_domain"/>
</dbReference>
<dbReference type="CDD" id="cd01203">
    <property type="entry name" value="PTB_DOK1_DOK2_DOK3"/>
    <property type="match status" value="1"/>
</dbReference>
<dbReference type="InterPro" id="IPR037751">
    <property type="entry name" value="Dok1/2/3_PTB"/>
</dbReference>
<evidence type="ECO:0000313" key="7">
    <source>
        <dbReference type="ZFIN" id="ZDB-GENE-101006-7"/>
    </source>
</evidence>
<dbReference type="Gene3D" id="2.30.29.30">
    <property type="entry name" value="Pleckstrin-homology domain (PH domain)/Phosphotyrosine-binding domain (PTB)"/>
    <property type="match status" value="2"/>
</dbReference>
<comment type="similarity">
    <text evidence="1">Belongs to the DOK family. Type A subfamily.</text>
</comment>
<dbReference type="AGR" id="ZFIN:ZDB-GENE-101006-7"/>